<evidence type="ECO:0000313" key="3">
    <source>
        <dbReference type="Proteomes" id="UP000031668"/>
    </source>
</evidence>
<keyword evidence="3" id="KW-1185">Reference proteome</keyword>
<accession>A0A0C2IY54</accession>
<protein>
    <submittedName>
        <fullName evidence="2">Uncharacterized protein</fullName>
    </submittedName>
</protein>
<gene>
    <name evidence="2" type="ORF">RF11_00157</name>
</gene>
<evidence type="ECO:0000313" key="2">
    <source>
        <dbReference type="EMBL" id="KII70374.1"/>
    </source>
</evidence>
<evidence type="ECO:0000256" key="1">
    <source>
        <dbReference type="SAM" id="MobiDB-lite"/>
    </source>
</evidence>
<dbReference type="EMBL" id="JWZT01002083">
    <property type="protein sequence ID" value="KII70374.1"/>
    <property type="molecule type" value="Genomic_DNA"/>
</dbReference>
<feature type="region of interest" description="Disordered" evidence="1">
    <location>
        <begin position="1"/>
        <end position="23"/>
    </location>
</feature>
<dbReference type="AlphaFoldDB" id="A0A0C2IY54"/>
<proteinExistence type="predicted"/>
<comment type="caution">
    <text evidence="2">The sequence shown here is derived from an EMBL/GenBank/DDBJ whole genome shotgun (WGS) entry which is preliminary data.</text>
</comment>
<reference evidence="2 3" key="1">
    <citation type="journal article" date="2014" name="Genome Biol. Evol.">
        <title>The genome of the myxosporean Thelohanellus kitauei shows adaptations to nutrient acquisition within its fish host.</title>
        <authorList>
            <person name="Yang Y."/>
            <person name="Xiong J."/>
            <person name="Zhou Z."/>
            <person name="Huo F."/>
            <person name="Miao W."/>
            <person name="Ran C."/>
            <person name="Liu Y."/>
            <person name="Zhang J."/>
            <person name="Feng J."/>
            <person name="Wang M."/>
            <person name="Wang M."/>
            <person name="Wang L."/>
            <person name="Yao B."/>
        </authorList>
    </citation>
    <scope>NUCLEOTIDE SEQUENCE [LARGE SCALE GENOMIC DNA]</scope>
    <source>
        <strain evidence="2">Wuqing</strain>
    </source>
</reference>
<dbReference type="Proteomes" id="UP000031668">
    <property type="component" value="Unassembled WGS sequence"/>
</dbReference>
<organism evidence="2 3">
    <name type="scientific">Thelohanellus kitauei</name>
    <name type="common">Myxosporean</name>
    <dbReference type="NCBI Taxonomy" id="669202"/>
    <lineage>
        <taxon>Eukaryota</taxon>
        <taxon>Metazoa</taxon>
        <taxon>Cnidaria</taxon>
        <taxon>Myxozoa</taxon>
        <taxon>Myxosporea</taxon>
        <taxon>Bivalvulida</taxon>
        <taxon>Platysporina</taxon>
        <taxon>Myxobolidae</taxon>
        <taxon>Thelohanellus</taxon>
    </lineage>
</organism>
<sequence length="105" mass="12266">MLPIVSCQTTKKTSEDQSQEKTVSFGSGTAAHTYLSNNWQSHKIQDIFTRVTFLDPRYMDYKLIKKNQATRRGVIESAKCEIILLSELFEMKEQKQTRNNRVSYR</sequence>
<feature type="compositionally biased region" description="Polar residues" evidence="1">
    <location>
        <begin position="1"/>
        <end position="11"/>
    </location>
</feature>
<name>A0A0C2IY54_THEKT</name>